<evidence type="ECO:0000256" key="8">
    <source>
        <dbReference type="ARBA" id="ARBA00023235"/>
    </source>
</evidence>
<dbReference type="Pfam" id="PF00697">
    <property type="entry name" value="PRAI"/>
    <property type="match status" value="1"/>
</dbReference>
<keyword evidence="7 9" id="KW-0057">Aromatic amino acid biosynthesis</keyword>
<comment type="catalytic activity">
    <reaction evidence="1 9">
        <text>N-(5-phospho-beta-D-ribosyl)anthranilate = 1-(2-carboxyphenylamino)-1-deoxy-D-ribulose 5-phosphate</text>
        <dbReference type="Rhea" id="RHEA:21540"/>
        <dbReference type="ChEBI" id="CHEBI:18277"/>
        <dbReference type="ChEBI" id="CHEBI:58613"/>
        <dbReference type="EC" id="5.3.1.24"/>
    </reaction>
</comment>
<dbReference type="GO" id="GO:0000162">
    <property type="term" value="P:L-tryptophan biosynthetic process"/>
    <property type="evidence" value="ECO:0007669"/>
    <property type="project" value="UniProtKB-UniRule"/>
</dbReference>
<proteinExistence type="inferred from homology"/>
<dbReference type="InterPro" id="IPR011060">
    <property type="entry name" value="RibuloseP-bd_barrel"/>
</dbReference>
<evidence type="ECO:0000259" key="10">
    <source>
        <dbReference type="Pfam" id="PF00697"/>
    </source>
</evidence>
<dbReference type="Gene3D" id="3.20.20.70">
    <property type="entry name" value="Aldolase class I"/>
    <property type="match status" value="1"/>
</dbReference>
<organism evidence="11 12">
    <name type="scientific">Pontibacter qinzhouensis</name>
    <dbReference type="NCBI Taxonomy" id="2603253"/>
    <lineage>
        <taxon>Bacteria</taxon>
        <taxon>Pseudomonadati</taxon>
        <taxon>Bacteroidota</taxon>
        <taxon>Cytophagia</taxon>
        <taxon>Cytophagales</taxon>
        <taxon>Hymenobacteraceae</taxon>
        <taxon>Pontibacter</taxon>
    </lineage>
</organism>
<reference evidence="11 12" key="1">
    <citation type="submission" date="2019-08" db="EMBL/GenBank/DDBJ databases">
        <authorList>
            <person name="Shi S."/>
        </authorList>
    </citation>
    <scope>NUCLEOTIDE SEQUENCE [LARGE SCALE GENOMIC DNA]</scope>
    <source>
        <strain evidence="11 12">GY10130</strain>
    </source>
</reference>
<sequence length="206" mass="23226">MLVKVCGMREPENVQQIAAFHPAFMGFIFYPGSRRFAGKAADLAFLKQLPDNIKRVGVFVNEQELEMKRLVKDLELDLVQLHGHEAPELCAAMQAAGVEVIKAFSVDDSFNFSELNAYTNCTDYFLFDTKGKEYGGNGITFDWQVLENYHLHKPYLLSGGLNLENIANISSISRKPFALDINSGFETKPGLKDVEKVKILFEKLIR</sequence>
<evidence type="ECO:0000256" key="3">
    <source>
        <dbReference type="ARBA" id="ARBA00012572"/>
    </source>
</evidence>
<comment type="caution">
    <text evidence="11">The sequence shown here is derived from an EMBL/GenBank/DDBJ whole genome shotgun (WGS) entry which is preliminary data.</text>
</comment>
<evidence type="ECO:0000256" key="5">
    <source>
        <dbReference type="ARBA" id="ARBA00022605"/>
    </source>
</evidence>
<keyword evidence="8 9" id="KW-0413">Isomerase</keyword>
<dbReference type="InterPro" id="IPR044643">
    <property type="entry name" value="TrpF_fam"/>
</dbReference>
<keyword evidence="5 9" id="KW-0028">Amino-acid biosynthesis</keyword>
<dbReference type="InterPro" id="IPR001240">
    <property type="entry name" value="PRAI_dom"/>
</dbReference>
<dbReference type="InterPro" id="IPR013785">
    <property type="entry name" value="Aldolase_TIM"/>
</dbReference>
<dbReference type="OrthoDB" id="9786954at2"/>
<dbReference type="PANTHER" id="PTHR42894">
    <property type="entry name" value="N-(5'-PHOSPHORIBOSYL)ANTHRANILATE ISOMERASE"/>
    <property type="match status" value="1"/>
</dbReference>
<dbReference type="RefSeq" id="WP_147920284.1">
    <property type="nucleotide sequence ID" value="NZ_VRTY01000007.1"/>
</dbReference>
<dbReference type="Proteomes" id="UP000321926">
    <property type="component" value="Unassembled WGS sequence"/>
</dbReference>
<dbReference type="CDD" id="cd00405">
    <property type="entry name" value="PRAI"/>
    <property type="match status" value="1"/>
</dbReference>
<evidence type="ECO:0000313" key="11">
    <source>
        <dbReference type="EMBL" id="TXK51916.1"/>
    </source>
</evidence>
<protein>
    <recommendedName>
        <fullName evidence="4 9">N-(5'-phosphoribosyl)anthranilate isomerase</fullName>
        <shortName evidence="9">PRAI</shortName>
        <ecNumber evidence="3 9">5.3.1.24</ecNumber>
    </recommendedName>
</protein>
<name>A0A5C8KEP3_9BACT</name>
<keyword evidence="12" id="KW-1185">Reference proteome</keyword>
<dbReference type="AlphaFoldDB" id="A0A5C8KEP3"/>
<evidence type="ECO:0000313" key="12">
    <source>
        <dbReference type="Proteomes" id="UP000321926"/>
    </source>
</evidence>
<dbReference type="HAMAP" id="MF_00135">
    <property type="entry name" value="PRAI"/>
    <property type="match status" value="1"/>
</dbReference>
<evidence type="ECO:0000256" key="7">
    <source>
        <dbReference type="ARBA" id="ARBA00023141"/>
    </source>
</evidence>
<dbReference type="EMBL" id="VRTY01000007">
    <property type="protein sequence ID" value="TXK51916.1"/>
    <property type="molecule type" value="Genomic_DNA"/>
</dbReference>
<comment type="similarity">
    <text evidence="9">Belongs to the TrpF family.</text>
</comment>
<comment type="pathway">
    <text evidence="2 9">Amino-acid biosynthesis; L-tryptophan biosynthesis; L-tryptophan from chorismate: step 3/5.</text>
</comment>
<evidence type="ECO:0000256" key="1">
    <source>
        <dbReference type="ARBA" id="ARBA00001164"/>
    </source>
</evidence>
<dbReference type="UniPathway" id="UPA00035">
    <property type="reaction ID" value="UER00042"/>
</dbReference>
<evidence type="ECO:0000256" key="6">
    <source>
        <dbReference type="ARBA" id="ARBA00022822"/>
    </source>
</evidence>
<feature type="domain" description="N-(5'phosphoribosyl) anthranilate isomerase (PRAI)" evidence="10">
    <location>
        <begin position="3"/>
        <end position="202"/>
    </location>
</feature>
<gene>
    <name evidence="9" type="primary">trpF</name>
    <name evidence="11" type="ORF">FVR03_02995</name>
</gene>
<keyword evidence="6 9" id="KW-0822">Tryptophan biosynthesis</keyword>
<dbReference type="SUPFAM" id="SSF51366">
    <property type="entry name" value="Ribulose-phoshate binding barrel"/>
    <property type="match status" value="1"/>
</dbReference>
<dbReference type="GO" id="GO:0004640">
    <property type="term" value="F:phosphoribosylanthranilate isomerase activity"/>
    <property type="evidence" value="ECO:0007669"/>
    <property type="project" value="UniProtKB-UniRule"/>
</dbReference>
<dbReference type="EC" id="5.3.1.24" evidence="3 9"/>
<accession>A0A5C8KEP3</accession>
<evidence type="ECO:0000256" key="2">
    <source>
        <dbReference type="ARBA" id="ARBA00004664"/>
    </source>
</evidence>
<evidence type="ECO:0000256" key="4">
    <source>
        <dbReference type="ARBA" id="ARBA00022272"/>
    </source>
</evidence>
<evidence type="ECO:0000256" key="9">
    <source>
        <dbReference type="HAMAP-Rule" id="MF_00135"/>
    </source>
</evidence>
<dbReference type="PANTHER" id="PTHR42894:SF1">
    <property type="entry name" value="N-(5'-PHOSPHORIBOSYL)ANTHRANILATE ISOMERASE"/>
    <property type="match status" value="1"/>
</dbReference>